<sequence>MTNRCTTFEETFEVIATTRIYNFNKCVAFITYQGKKKFGQAFKIYESDLSVMHQLLVYAIKDEKSAAALNIDLSKGILLSGKNGCGKTAIMHLLKPFLPPKFDYKIKTCREVSFEFAKKGSEALEIYTQKSNKQNRLTGYCFDDFGTEHQIKHFGNDSNVVAKIILNRYEQFVENKTVTHLTTNLSMLAIEKFYGSMVSTKIKQMFNVISFNSDTIDKR</sequence>
<dbReference type="InterPro" id="IPR027417">
    <property type="entry name" value="P-loop_NTPase"/>
</dbReference>
<evidence type="ECO:0000313" key="2">
    <source>
        <dbReference type="Proteomes" id="UP000605990"/>
    </source>
</evidence>
<dbReference type="EMBL" id="JACRUN010000001">
    <property type="protein sequence ID" value="MBC5833793.1"/>
    <property type="molecule type" value="Genomic_DNA"/>
</dbReference>
<evidence type="ECO:0000313" key="1">
    <source>
        <dbReference type="EMBL" id="MBC5833793.1"/>
    </source>
</evidence>
<organism evidence="1 2">
    <name type="scientific">Flavobacterium bernardetii</name>
    <dbReference type="NCBI Taxonomy" id="2813823"/>
    <lineage>
        <taxon>Bacteria</taxon>
        <taxon>Pseudomonadati</taxon>
        <taxon>Bacteroidota</taxon>
        <taxon>Flavobacteriia</taxon>
        <taxon>Flavobacteriales</taxon>
        <taxon>Flavobacteriaceae</taxon>
        <taxon>Flavobacterium</taxon>
    </lineage>
</organism>
<gene>
    <name evidence="1" type="ORF">H8R27_02735</name>
</gene>
<proteinExistence type="predicted"/>
<dbReference type="Proteomes" id="UP000605990">
    <property type="component" value="Unassembled WGS sequence"/>
</dbReference>
<dbReference type="SUPFAM" id="SSF52540">
    <property type="entry name" value="P-loop containing nucleoside triphosphate hydrolases"/>
    <property type="match status" value="1"/>
</dbReference>
<protein>
    <submittedName>
        <fullName evidence="1">ATPase</fullName>
    </submittedName>
</protein>
<dbReference type="Gene3D" id="3.40.50.300">
    <property type="entry name" value="P-loop containing nucleotide triphosphate hydrolases"/>
    <property type="match status" value="1"/>
</dbReference>
<comment type="caution">
    <text evidence="1">The sequence shown here is derived from an EMBL/GenBank/DDBJ whole genome shotgun (WGS) entry which is preliminary data.</text>
</comment>
<reference evidence="1 2" key="1">
    <citation type="submission" date="2020-08" db="EMBL/GenBank/DDBJ databases">
        <title>Description of novel Flavobacterium F-408 isolate.</title>
        <authorList>
            <person name="Saticioglu I.B."/>
            <person name="Duman M."/>
            <person name="Altun S."/>
        </authorList>
    </citation>
    <scope>NUCLEOTIDE SEQUENCE [LARGE SCALE GENOMIC DNA]</scope>
    <source>
        <strain evidence="1 2">F-408</strain>
    </source>
</reference>
<name>A0ABR7IVM6_9FLAO</name>
<keyword evidence="2" id="KW-1185">Reference proteome</keyword>
<accession>A0ABR7IVM6</accession>